<dbReference type="FunFam" id="3.40.50.300:FF:000042">
    <property type="entry name" value="Maltose/maltodextrin ABC transporter, ATP-binding protein"/>
    <property type="match status" value="1"/>
</dbReference>
<evidence type="ECO:0000256" key="1">
    <source>
        <dbReference type="ARBA" id="ARBA00022448"/>
    </source>
</evidence>
<evidence type="ECO:0000259" key="9">
    <source>
        <dbReference type="PROSITE" id="PS50893"/>
    </source>
</evidence>
<dbReference type="NCBIfam" id="TIGR01187">
    <property type="entry name" value="potA"/>
    <property type="match status" value="1"/>
</dbReference>
<dbReference type="InterPro" id="IPR003439">
    <property type="entry name" value="ABC_transporter-like_ATP-bd"/>
</dbReference>
<evidence type="ECO:0000256" key="6">
    <source>
        <dbReference type="ARBA" id="ARBA00022967"/>
    </source>
</evidence>
<dbReference type="Pfam" id="PF08402">
    <property type="entry name" value="TOBE_2"/>
    <property type="match status" value="1"/>
</dbReference>
<comment type="similarity">
    <text evidence="8">Belongs to the ABC transporter superfamily. Spermidine/putrescine importer (TC 3.A.1.11.1) family.</text>
</comment>
<dbReference type="GO" id="GO:0043190">
    <property type="term" value="C:ATP-binding cassette (ABC) transporter complex"/>
    <property type="evidence" value="ECO:0007669"/>
    <property type="project" value="InterPro"/>
</dbReference>
<keyword evidence="5 8" id="KW-0067">ATP-binding</keyword>
<comment type="caution">
    <text evidence="10">The sequence shown here is derived from an EMBL/GenBank/DDBJ whole genome shotgun (WGS) entry which is preliminary data.</text>
</comment>
<evidence type="ECO:0000256" key="3">
    <source>
        <dbReference type="ARBA" id="ARBA00022519"/>
    </source>
</evidence>
<dbReference type="InterPro" id="IPR005893">
    <property type="entry name" value="PotA-like"/>
</dbReference>
<keyword evidence="6 8" id="KW-1278">Translocase</keyword>
<dbReference type="EC" id="7.6.2.11" evidence="8"/>
<keyword evidence="7 8" id="KW-0472">Membrane</keyword>
<dbReference type="Pfam" id="PF00005">
    <property type="entry name" value="ABC_tran"/>
    <property type="match status" value="1"/>
</dbReference>
<evidence type="ECO:0000256" key="2">
    <source>
        <dbReference type="ARBA" id="ARBA00022475"/>
    </source>
</evidence>
<accession>A0A421BWZ1</accession>
<dbReference type="Gene3D" id="3.40.50.300">
    <property type="entry name" value="P-loop containing nucleotide triphosphate hydrolases"/>
    <property type="match status" value="1"/>
</dbReference>
<keyword evidence="2 8" id="KW-1003">Cell membrane</keyword>
<dbReference type="Gene3D" id="2.40.50.100">
    <property type="match status" value="1"/>
</dbReference>
<evidence type="ECO:0000313" key="11">
    <source>
        <dbReference type="Proteomes" id="UP000279673"/>
    </source>
</evidence>
<dbReference type="InterPro" id="IPR013611">
    <property type="entry name" value="Transp-assoc_OB_typ2"/>
</dbReference>
<dbReference type="InterPro" id="IPR017871">
    <property type="entry name" value="ABC_transporter-like_CS"/>
</dbReference>
<dbReference type="AlphaFoldDB" id="A0A421BWZ1"/>
<dbReference type="GO" id="GO:0015417">
    <property type="term" value="F:ABC-type polyamine transporter activity"/>
    <property type="evidence" value="ECO:0007669"/>
    <property type="project" value="UniProtKB-EC"/>
</dbReference>
<gene>
    <name evidence="8" type="primary">potA</name>
    <name evidence="10" type="ORF">DYS74_00445</name>
</gene>
<dbReference type="GO" id="GO:0016887">
    <property type="term" value="F:ATP hydrolysis activity"/>
    <property type="evidence" value="ECO:0007669"/>
    <property type="project" value="InterPro"/>
</dbReference>
<evidence type="ECO:0000256" key="7">
    <source>
        <dbReference type="ARBA" id="ARBA00023136"/>
    </source>
</evidence>
<reference evidence="10 11" key="1">
    <citation type="submission" date="2018-10" db="EMBL/GenBank/DDBJ databases">
        <title>Rhodobacter sp . BO-81.</title>
        <authorList>
            <person name="Im W.T."/>
        </authorList>
    </citation>
    <scope>NUCLEOTIDE SEQUENCE [LARGE SCALE GENOMIC DNA]</scope>
    <source>
        <strain evidence="10 11">BO-81</strain>
    </source>
</reference>
<dbReference type="GO" id="GO:0005524">
    <property type="term" value="F:ATP binding"/>
    <property type="evidence" value="ECO:0007669"/>
    <property type="project" value="UniProtKB-KW"/>
</dbReference>
<comment type="catalytic activity">
    <reaction evidence="8">
        <text>ATP + H2O + polyamine-[polyamine-binding protein]Side 1 = ADP + phosphate + polyamineSide 2 + [polyamine-binding protein]Side 1.</text>
        <dbReference type="EC" id="7.6.2.11"/>
    </reaction>
</comment>
<protein>
    <recommendedName>
        <fullName evidence="8">Spermidine/putrescine import ATP-binding protein PotA</fullName>
        <ecNumber evidence="8">7.6.2.11</ecNumber>
    </recommendedName>
</protein>
<comment type="function">
    <text evidence="8">Part of the ABC transporter complex PotABCD involved in spermidine/putrescine import. Responsible for energy coupling to the transport system.</text>
</comment>
<keyword evidence="3" id="KW-0997">Cell inner membrane</keyword>
<dbReference type="InterPro" id="IPR008995">
    <property type="entry name" value="Mo/tungstate-bd_C_term_dom"/>
</dbReference>
<evidence type="ECO:0000256" key="5">
    <source>
        <dbReference type="ARBA" id="ARBA00022840"/>
    </source>
</evidence>
<organism evidence="10 11">
    <name type="scientific">Paenirhodobacter hankyongi</name>
    <dbReference type="NCBI Taxonomy" id="2294033"/>
    <lineage>
        <taxon>Bacteria</taxon>
        <taxon>Pseudomonadati</taxon>
        <taxon>Pseudomonadota</taxon>
        <taxon>Alphaproteobacteria</taxon>
        <taxon>Rhodobacterales</taxon>
        <taxon>Rhodobacter group</taxon>
        <taxon>Paenirhodobacter</taxon>
    </lineage>
</organism>
<keyword evidence="11" id="KW-1185">Reference proteome</keyword>
<keyword evidence="1 8" id="KW-0813">Transport</keyword>
<dbReference type="EMBL" id="RCHI01000001">
    <property type="protein sequence ID" value="RLL72830.1"/>
    <property type="molecule type" value="Genomic_DNA"/>
</dbReference>
<dbReference type="InterPro" id="IPR003593">
    <property type="entry name" value="AAA+_ATPase"/>
</dbReference>
<dbReference type="RefSeq" id="WP_121530196.1">
    <property type="nucleotide sequence ID" value="NZ_RCHI01000001.1"/>
</dbReference>
<dbReference type="SMART" id="SM00382">
    <property type="entry name" value="AAA"/>
    <property type="match status" value="1"/>
</dbReference>
<dbReference type="PANTHER" id="PTHR42781:SF1">
    <property type="entry name" value="THIAMINE IMPORT ATP-BINDING PROTEIN THIQ"/>
    <property type="match status" value="1"/>
</dbReference>
<keyword evidence="4 8" id="KW-0547">Nucleotide-binding</keyword>
<proteinExistence type="inferred from homology"/>
<dbReference type="PANTHER" id="PTHR42781">
    <property type="entry name" value="SPERMIDINE/PUTRESCINE IMPORT ATP-BINDING PROTEIN POTA"/>
    <property type="match status" value="1"/>
</dbReference>
<feature type="domain" description="ABC transporter" evidence="9">
    <location>
        <begin position="5"/>
        <end position="236"/>
    </location>
</feature>
<dbReference type="InterPro" id="IPR050093">
    <property type="entry name" value="ABC_SmlMolc_Importer"/>
</dbReference>
<dbReference type="Proteomes" id="UP000279673">
    <property type="component" value="Unassembled WGS sequence"/>
</dbReference>
<dbReference type="PROSITE" id="PS50893">
    <property type="entry name" value="ABC_TRANSPORTER_2"/>
    <property type="match status" value="1"/>
</dbReference>
<dbReference type="PROSITE" id="PS00211">
    <property type="entry name" value="ABC_TRANSPORTER_1"/>
    <property type="match status" value="1"/>
</dbReference>
<sequence>MAAIIELENISKHYSPTIIGVDNVSLTVEDGEFVTLLGPSGCGKSTLLRMIGGFETPTHGTIRLADKDVTWDPPYKREVNMVFQDYALFPHMTVGENVGYGLKVKGLGRLEIETKVHDALKLVGLFDKVKLRPQQLSGGQRQRIALARAIVREPKVLLLDEPLSALDAKLREQMQIEMKHLHEKVGITFVMVTHDQTEALVMSDRVVVMEKGRIAQQGRPQELYDHPASPYVANFIGTTNFLPGRVIRCTGERAEIEIGGGRLSAIVDAPLVAGSTVTAGCRPEKVRLLAEGETAENVLEGRVAEVIYYGLGLRLAVELADGSRVYTDSLLPDRLALSPVPPLGQSLRLAVEPHNVFVFEGEVTP</sequence>
<evidence type="ECO:0000256" key="8">
    <source>
        <dbReference type="RuleBase" id="RU364083"/>
    </source>
</evidence>
<evidence type="ECO:0000313" key="10">
    <source>
        <dbReference type="EMBL" id="RLL72830.1"/>
    </source>
</evidence>
<dbReference type="SUPFAM" id="SSF50331">
    <property type="entry name" value="MOP-like"/>
    <property type="match status" value="1"/>
</dbReference>
<dbReference type="SUPFAM" id="SSF52540">
    <property type="entry name" value="P-loop containing nucleoside triphosphate hydrolases"/>
    <property type="match status" value="1"/>
</dbReference>
<name>A0A421BWZ1_9RHOB</name>
<evidence type="ECO:0000256" key="4">
    <source>
        <dbReference type="ARBA" id="ARBA00022741"/>
    </source>
</evidence>
<comment type="subunit">
    <text evidence="8">The complex is composed of two ATP-binding proteins (PotA), two transmembrane proteins (PotB and PotC) and a solute-binding protein (PotD).</text>
</comment>
<dbReference type="InterPro" id="IPR027417">
    <property type="entry name" value="P-loop_NTPase"/>
</dbReference>